<dbReference type="EMBL" id="JAWDJW010007733">
    <property type="protein sequence ID" value="KAK3061606.1"/>
    <property type="molecule type" value="Genomic_DNA"/>
</dbReference>
<keyword evidence="2" id="KW-1185">Reference proteome</keyword>
<accession>A0ACC3D471</accession>
<comment type="caution">
    <text evidence="1">The sequence shown here is derived from an EMBL/GenBank/DDBJ whole genome shotgun (WGS) entry which is preliminary data.</text>
</comment>
<proteinExistence type="predicted"/>
<reference evidence="1" key="1">
    <citation type="submission" date="2024-09" db="EMBL/GenBank/DDBJ databases">
        <title>Black Yeasts Isolated from many extreme environments.</title>
        <authorList>
            <person name="Coleine C."/>
            <person name="Stajich J.E."/>
            <person name="Selbmann L."/>
        </authorList>
    </citation>
    <scope>NUCLEOTIDE SEQUENCE</scope>
    <source>
        <strain evidence="1">CCFEE 5737</strain>
    </source>
</reference>
<gene>
    <name evidence="1" type="ORF">LTS18_005817</name>
</gene>
<sequence length="304" mass="34079">MDDFVNISAQGQSSIDPTGADYFAHSSAPRVATDTVIFESLQRQYPEKHITIVPAVSCDLLVYAGAGHATVTPDDEETATSHGALKWTQYVPPARRLDGGSGGLAVRVLFGKFKYTWCDYTFLLYIVEGRDGGGYFPQVKNNYIISDTFNSTNSLILAAGEYASRLHGEIWVFDQGFWQKDAGLWASIQNSYWEDVILDKQMKNAVIGDVNRFFDGRSTYARLKVPWKRGIIYYGPPGNGKTISIKATMHMLYQREDPVPTLYVKTLNSFAGPEYSLNQIFKLARREAPCYLVFEDLDSMVTPQ</sequence>
<name>A0ACC3D471_9PEZI</name>
<organism evidence="1 2">
    <name type="scientific">Coniosporium uncinatum</name>
    <dbReference type="NCBI Taxonomy" id="93489"/>
    <lineage>
        <taxon>Eukaryota</taxon>
        <taxon>Fungi</taxon>
        <taxon>Dikarya</taxon>
        <taxon>Ascomycota</taxon>
        <taxon>Pezizomycotina</taxon>
        <taxon>Dothideomycetes</taxon>
        <taxon>Dothideomycetes incertae sedis</taxon>
        <taxon>Coniosporium</taxon>
    </lineage>
</organism>
<feature type="non-terminal residue" evidence="1">
    <location>
        <position position="304"/>
    </location>
</feature>
<protein>
    <submittedName>
        <fullName evidence="1">Uncharacterized protein</fullName>
    </submittedName>
</protein>
<evidence type="ECO:0000313" key="1">
    <source>
        <dbReference type="EMBL" id="KAK3061606.1"/>
    </source>
</evidence>
<evidence type="ECO:0000313" key="2">
    <source>
        <dbReference type="Proteomes" id="UP001186974"/>
    </source>
</evidence>
<dbReference type="Proteomes" id="UP001186974">
    <property type="component" value="Unassembled WGS sequence"/>
</dbReference>